<name>A0A4V2S3G0_9ACTN</name>
<dbReference type="Proteomes" id="UP000295573">
    <property type="component" value="Unassembled WGS sequence"/>
</dbReference>
<keyword evidence="2" id="KW-1185">Reference proteome</keyword>
<organism evidence="1 2">
    <name type="scientific">Kribbella antiqua</name>
    <dbReference type="NCBI Taxonomy" id="2512217"/>
    <lineage>
        <taxon>Bacteria</taxon>
        <taxon>Bacillati</taxon>
        <taxon>Actinomycetota</taxon>
        <taxon>Actinomycetes</taxon>
        <taxon>Propionibacteriales</taxon>
        <taxon>Kribbellaceae</taxon>
        <taxon>Kribbella</taxon>
    </lineage>
</organism>
<evidence type="ECO:0000313" key="2">
    <source>
        <dbReference type="Proteomes" id="UP000295573"/>
    </source>
</evidence>
<reference evidence="1 2" key="1">
    <citation type="journal article" date="2015" name="Stand. Genomic Sci.">
        <title>Genomic Encyclopedia of Bacterial and Archaeal Type Strains, Phase III: the genomes of soil and plant-associated and newly described type strains.</title>
        <authorList>
            <person name="Whitman W.B."/>
            <person name="Woyke T."/>
            <person name="Klenk H.P."/>
            <person name="Zhou Y."/>
            <person name="Lilburn T.G."/>
            <person name="Beck B.J."/>
            <person name="De Vos P."/>
            <person name="Vandamme P."/>
            <person name="Eisen J.A."/>
            <person name="Garrity G."/>
            <person name="Hugenholtz P."/>
            <person name="Kyrpides N.C."/>
        </authorList>
    </citation>
    <scope>NUCLEOTIDE SEQUENCE [LARGE SCALE GENOMIC DNA]</scope>
    <source>
        <strain evidence="1 2">VKM Ac-2541</strain>
    </source>
</reference>
<dbReference type="EMBL" id="SLWR01000011">
    <property type="protein sequence ID" value="TCO44140.1"/>
    <property type="molecule type" value="Genomic_DNA"/>
</dbReference>
<evidence type="ECO:0000313" key="1">
    <source>
        <dbReference type="EMBL" id="TCO44140.1"/>
    </source>
</evidence>
<protein>
    <submittedName>
        <fullName evidence="1">Uncharacterized protein</fullName>
    </submittedName>
</protein>
<dbReference type="AlphaFoldDB" id="A0A4V2S3G0"/>
<gene>
    <name evidence="1" type="ORF">EV646_111334</name>
</gene>
<accession>A0A4V2S3G0</accession>
<sequence length="46" mass="5120">MMQTHQANHSGRSRTEWRGILIGPAAYFTLPEEAVKVLQALGLRAL</sequence>
<proteinExistence type="predicted"/>
<comment type="caution">
    <text evidence="1">The sequence shown here is derived from an EMBL/GenBank/DDBJ whole genome shotgun (WGS) entry which is preliminary data.</text>
</comment>